<sequence length="142" mass="15592">MIWDHLLARLRGTADTEPLPEPDEKLALGALLVRVAKSDNSYHALEIGEIDRILSETFGLNPIEAAKLRATCEKLESAAPGTPDFALLIRETVDYPHRLEVAHKLFQVIEADGKHLPVEDESLHEIEAMLGIKPEDSPAGPA</sequence>
<keyword evidence="3" id="KW-1185">Reference proteome</keyword>
<dbReference type="Pfam" id="PF05099">
    <property type="entry name" value="TerB"/>
    <property type="match status" value="1"/>
</dbReference>
<dbReference type="Gene3D" id="1.10.3680.10">
    <property type="entry name" value="TerB-like"/>
    <property type="match status" value="1"/>
</dbReference>
<dbReference type="AlphaFoldDB" id="A0A0P1ESK3"/>
<dbReference type="STRING" id="321267.SHM7688_02831"/>
<feature type="domain" description="Co-chaperone DjlA N-terminal" evidence="1">
    <location>
        <begin position="26"/>
        <end position="137"/>
    </location>
</feature>
<dbReference type="OrthoDB" id="5402150at2"/>
<name>A0A0P1ESK3_9RHOB</name>
<dbReference type="CDD" id="cd07313">
    <property type="entry name" value="terB_like_2"/>
    <property type="match status" value="1"/>
</dbReference>
<gene>
    <name evidence="2" type="ORF">SHM7688_02831</name>
</gene>
<proteinExistence type="predicted"/>
<evidence type="ECO:0000313" key="3">
    <source>
        <dbReference type="Proteomes" id="UP000054823"/>
    </source>
</evidence>
<dbReference type="EMBL" id="CYPW01000027">
    <property type="protein sequence ID" value="CUH53377.1"/>
    <property type="molecule type" value="Genomic_DNA"/>
</dbReference>
<evidence type="ECO:0000313" key="2">
    <source>
        <dbReference type="EMBL" id="CUH53377.1"/>
    </source>
</evidence>
<dbReference type="RefSeq" id="WP_058240540.1">
    <property type="nucleotide sequence ID" value="NZ_CYPW01000027.1"/>
</dbReference>
<dbReference type="InterPro" id="IPR029024">
    <property type="entry name" value="TerB-like"/>
</dbReference>
<dbReference type="InterPro" id="IPR007791">
    <property type="entry name" value="DjlA_N"/>
</dbReference>
<organism evidence="2 3">
    <name type="scientific">Shimia marina</name>
    <dbReference type="NCBI Taxonomy" id="321267"/>
    <lineage>
        <taxon>Bacteria</taxon>
        <taxon>Pseudomonadati</taxon>
        <taxon>Pseudomonadota</taxon>
        <taxon>Alphaproteobacteria</taxon>
        <taxon>Rhodobacterales</taxon>
        <taxon>Roseobacteraceae</taxon>
    </lineage>
</organism>
<reference evidence="2 3" key="1">
    <citation type="submission" date="2015-09" db="EMBL/GenBank/DDBJ databases">
        <authorList>
            <consortium name="Swine Surveillance"/>
        </authorList>
    </citation>
    <scope>NUCLEOTIDE SEQUENCE [LARGE SCALE GENOMIC DNA]</scope>
    <source>
        <strain evidence="2 3">CECT 7688</strain>
    </source>
</reference>
<evidence type="ECO:0000259" key="1">
    <source>
        <dbReference type="Pfam" id="PF05099"/>
    </source>
</evidence>
<accession>A0A0P1ESK3</accession>
<dbReference type="SUPFAM" id="SSF158682">
    <property type="entry name" value="TerB-like"/>
    <property type="match status" value="1"/>
</dbReference>
<protein>
    <submittedName>
        <fullName evidence="2">Tellurite resistance protein TerB</fullName>
    </submittedName>
</protein>
<dbReference type="Proteomes" id="UP000054823">
    <property type="component" value="Unassembled WGS sequence"/>
</dbReference>